<reference evidence="1 2" key="1">
    <citation type="submission" date="2020-08" db="EMBL/GenBank/DDBJ databases">
        <title>Genomic Encyclopedia of Type Strains, Phase IV (KMG-IV): sequencing the most valuable type-strain genomes for metagenomic binning, comparative biology and taxonomic classification.</title>
        <authorList>
            <person name="Goeker M."/>
        </authorList>
    </citation>
    <scope>NUCLEOTIDE SEQUENCE [LARGE SCALE GENOMIC DNA]</scope>
    <source>
        <strain evidence="1 2">DSM 25622</strain>
    </source>
</reference>
<organism evidence="1 2">
    <name type="scientific">Muricoccus pecuniae</name>
    <dbReference type="NCBI Taxonomy" id="693023"/>
    <lineage>
        <taxon>Bacteria</taxon>
        <taxon>Pseudomonadati</taxon>
        <taxon>Pseudomonadota</taxon>
        <taxon>Alphaproteobacteria</taxon>
        <taxon>Acetobacterales</taxon>
        <taxon>Roseomonadaceae</taxon>
        <taxon>Muricoccus</taxon>
    </lineage>
</organism>
<comment type="caution">
    <text evidence="1">The sequence shown here is derived from an EMBL/GenBank/DDBJ whole genome shotgun (WGS) entry which is preliminary data.</text>
</comment>
<dbReference type="Proteomes" id="UP000580654">
    <property type="component" value="Unassembled WGS sequence"/>
</dbReference>
<protein>
    <recommendedName>
        <fullName evidence="3">Transposase DDE domain-containing protein</fullName>
    </recommendedName>
</protein>
<evidence type="ECO:0000313" key="2">
    <source>
        <dbReference type="Proteomes" id="UP000580654"/>
    </source>
</evidence>
<sequence length="72" mass="8167">MTAAPDVLAATPGRLRRLVADRGYAADGLQRDLRALGTKRVIPGRCCRKRCIRRGMRRYRDRWRIEAAVVAS</sequence>
<name>A0A840XXR6_9PROT</name>
<accession>A0A840XXR6</accession>
<evidence type="ECO:0000313" key="1">
    <source>
        <dbReference type="EMBL" id="MBB5693588.1"/>
    </source>
</evidence>
<keyword evidence="2" id="KW-1185">Reference proteome</keyword>
<dbReference type="EMBL" id="JACIJD010000006">
    <property type="protein sequence ID" value="MBB5693588.1"/>
    <property type="molecule type" value="Genomic_DNA"/>
</dbReference>
<dbReference type="AlphaFoldDB" id="A0A840XXR6"/>
<proteinExistence type="predicted"/>
<gene>
    <name evidence="1" type="ORF">FHS87_001621</name>
</gene>
<evidence type="ECO:0008006" key="3">
    <source>
        <dbReference type="Google" id="ProtNLM"/>
    </source>
</evidence>